<gene>
    <name evidence="2" type="ORF">EYF80_048034</name>
</gene>
<evidence type="ECO:0000256" key="1">
    <source>
        <dbReference type="SAM" id="Phobius"/>
    </source>
</evidence>
<keyword evidence="1" id="KW-0472">Membrane</keyword>
<sequence length="219" mass="22615">MSVPPALTFSQRQVEGVFDLLDLGGFLDALQLVPQLPQLDVEVDFVLSSGELGAARAGRRHQVQSLRREEAPEGQRFTTASPVHTHVERSLLPGVALATMLVKPILYLTGRVVSCMWLSCSFVKPDRKRHFPEMEKSFVSLLSSIFSCLPSAGASAPFLGLGPGLALGALGFFAGFAGIGALGTLGGFGGLGSLGALGGFGGFGALGTFGGFGGFGSLG</sequence>
<name>A0A4Z2FKU7_9TELE</name>
<keyword evidence="1" id="KW-1133">Transmembrane helix</keyword>
<keyword evidence="1" id="KW-0812">Transmembrane</keyword>
<dbReference type="EMBL" id="SRLO01001080">
    <property type="protein sequence ID" value="TNN41789.1"/>
    <property type="molecule type" value="Genomic_DNA"/>
</dbReference>
<evidence type="ECO:0000313" key="2">
    <source>
        <dbReference type="EMBL" id="TNN41789.1"/>
    </source>
</evidence>
<keyword evidence="3" id="KW-1185">Reference proteome</keyword>
<feature type="transmembrane region" description="Helical" evidence="1">
    <location>
        <begin position="197"/>
        <end position="218"/>
    </location>
</feature>
<organism evidence="2 3">
    <name type="scientific">Liparis tanakae</name>
    <name type="common">Tanaka's snailfish</name>
    <dbReference type="NCBI Taxonomy" id="230148"/>
    <lineage>
        <taxon>Eukaryota</taxon>
        <taxon>Metazoa</taxon>
        <taxon>Chordata</taxon>
        <taxon>Craniata</taxon>
        <taxon>Vertebrata</taxon>
        <taxon>Euteleostomi</taxon>
        <taxon>Actinopterygii</taxon>
        <taxon>Neopterygii</taxon>
        <taxon>Teleostei</taxon>
        <taxon>Neoteleostei</taxon>
        <taxon>Acanthomorphata</taxon>
        <taxon>Eupercaria</taxon>
        <taxon>Perciformes</taxon>
        <taxon>Cottioidei</taxon>
        <taxon>Cottales</taxon>
        <taxon>Liparidae</taxon>
        <taxon>Liparis</taxon>
    </lineage>
</organism>
<protein>
    <submittedName>
        <fullName evidence="2">Uncharacterized protein</fullName>
    </submittedName>
</protein>
<comment type="caution">
    <text evidence="2">The sequence shown here is derived from an EMBL/GenBank/DDBJ whole genome shotgun (WGS) entry which is preliminary data.</text>
</comment>
<accession>A0A4Z2FKU7</accession>
<dbReference type="AlphaFoldDB" id="A0A4Z2FKU7"/>
<reference evidence="2 3" key="1">
    <citation type="submission" date="2019-03" db="EMBL/GenBank/DDBJ databases">
        <title>First draft genome of Liparis tanakae, snailfish: a comprehensive survey of snailfish specific genes.</title>
        <authorList>
            <person name="Kim W."/>
            <person name="Song I."/>
            <person name="Jeong J.-H."/>
            <person name="Kim D."/>
            <person name="Kim S."/>
            <person name="Ryu S."/>
            <person name="Song J.Y."/>
            <person name="Lee S.K."/>
        </authorList>
    </citation>
    <scope>NUCLEOTIDE SEQUENCE [LARGE SCALE GENOMIC DNA]</scope>
    <source>
        <tissue evidence="2">Muscle</tissue>
    </source>
</reference>
<dbReference type="Proteomes" id="UP000314294">
    <property type="component" value="Unassembled WGS sequence"/>
</dbReference>
<feature type="transmembrane region" description="Helical" evidence="1">
    <location>
        <begin position="138"/>
        <end position="159"/>
    </location>
</feature>
<feature type="transmembrane region" description="Helical" evidence="1">
    <location>
        <begin position="165"/>
        <end position="185"/>
    </location>
</feature>
<evidence type="ECO:0000313" key="3">
    <source>
        <dbReference type="Proteomes" id="UP000314294"/>
    </source>
</evidence>
<proteinExistence type="predicted"/>